<feature type="signal peptide" evidence="1">
    <location>
        <begin position="1"/>
        <end position="18"/>
    </location>
</feature>
<evidence type="ECO:0000256" key="1">
    <source>
        <dbReference type="SAM" id="SignalP"/>
    </source>
</evidence>
<dbReference type="EMBL" id="CAJNOU010000163">
    <property type="protein sequence ID" value="CAF0895534.1"/>
    <property type="molecule type" value="Genomic_DNA"/>
</dbReference>
<protein>
    <recommendedName>
        <fullName evidence="5">Countin-1</fullName>
    </recommendedName>
</protein>
<feature type="chain" id="PRO_5036409701" description="Countin-1" evidence="1">
    <location>
        <begin position="19"/>
        <end position="258"/>
    </location>
</feature>
<reference evidence="2" key="1">
    <citation type="submission" date="2021-02" db="EMBL/GenBank/DDBJ databases">
        <authorList>
            <person name="Nowell W R."/>
        </authorList>
    </citation>
    <scope>NUCLEOTIDE SEQUENCE</scope>
</reference>
<evidence type="ECO:0008006" key="5">
    <source>
        <dbReference type="Google" id="ProtNLM"/>
    </source>
</evidence>
<organism evidence="2 4">
    <name type="scientific">Rotaria sordida</name>
    <dbReference type="NCBI Taxonomy" id="392033"/>
    <lineage>
        <taxon>Eukaryota</taxon>
        <taxon>Metazoa</taxon>
        <taxon>Spiralia</taxon>
        <taxon>Gnathifera</taxon>
        <taxon>Rotifera</taxon>
        <taxon>Eurotatoria</taxon>
        <taxon>Bdelloidea</taxon>
        <taxon>Philodinida</taxon>
        <taxon>Philodinidae</taxon>
        <taxon>Rotaria</taxon>
    </lineage>
</organism>
<evidence type="ECO:0000313" key="3">
    <source>
        <dbReference type="EMBL" id="CAF3882154.1"/>
    </source>
</evidence>
<dbReference type="Proteomes" id="UP000663874">
    <property type="component" value="Unassembled WGS sequence"/>
</dbReference>
<accession>A0A813Z8V6</accession>
<keyword evidence="1" id="KW-0732">Signal</keyword>
<proteinExistence type="predicted"/>
<evidence type="ECO:0000313" key="4">
    <source>
        <dbReference type="Proteomes" id="UP000663889"/>
    </source>
</evidence>
<dbReference type="EMBL" id="CAJOBE010003466">
    <property type="protein sequence ID" value="CAF3882154.1"/>
    <property type="molecule type" value="Genomic_DNA"/>
</dbReference>
<name>A0A813Z8V6_9BILA</name>
<dbReference type="Proteomes" id="UP000663889">
    <property type="component" value="Unassembled WGS sequence"/>
</dbReference>
<comment type="caution">
    <text evidence="2">The sequence shown here is derived from an EMBL/GenBank/DDBJ whole genome shotgun (WGS) entry which is preliminary data.</text>
</comment>
<sequence length="258" mass="28341">MYKIFALLLLILVGSVVADVHKFKIRSSHIKRVGASLNHGTNSLDWCPQCISTFDDLIEVTLDIILQFGIMDTCGHLCDLVIEKTGSELLGLICTMGCDFLGLEEFAKLVQSADIDPIYYCETIKLCPINDNGDAKFKSFAILPPRAQTGSTIDVNMVFVTKNGTGTGEMIIMIQTVDKIPLASGFLLEAKQPGTYGERITIDTTADPDCDPTEKQCELWLEGTYNVTVMLCNGQCGSHHPHTAVYDIGRGSFTLYEE</sequence>
<dbReference type="AlphaFoldDB" id="A0A813Z8V6"/>
<evidence type="ECO:0000313" key="2">
    <source>
        <dbReference type="EMBL" id="CAF0895534.1"/>
    </source>
</evidence>
<gene>
    <name evidence="3" type="ORF">FNK824_LOCUS19598</name>
    <name evidence="2" type="ORF">SEV965_LOCUS5359</name>
</gene>